<name>A0A833LX59_9LEPT</name>
<gene>
    <name evidence="1" type="ORF">F9K24_21050</name>
</gene>
<comment type="caution">
    <text evidence="1">The sequence shown here is derived from an EMBL/GenBank/DDBJ whole genome shotgun (WGS) entry which is preliminary data.</text>
</comment>
<reference evidence="1 2" key="1">
    <citation type="submission" date="2019-10" db="EMBL/GenBank/DDBJ databases">
        <title>Extracellular Electron Transfer in a Candidatus Methanoperedens spp. Enrichment Culture.</title>
        <authorList>
            <person name="Berger S."/>
            <person name="Rangel Shaw D."/>
            <person name="Berben T."/>
            <person name="In 'T Zandt M."/>
            <person name="Frank J."/>
            <person name="Reimann J."/>
            <person name="Jetten M.S.M."/>
            <person name="Welte C.U."/>
        </authorList>
    </citation>
    <scope>NUCLEOTIDE SEQUENCE [LARGE SCALE GENOMIC DNA]</scope>
    <source>
        <strain evidence="1">SB12</strain>
    </source>
</reference>
<dbReference type="PROSITE" id="PS51257">
    <property type="entry name" value="PROKAR_LIPOPROTEIN"/>
    <property type="match status" value="1"/>
</dbReference>
<evidence type="ECO:0000313" key="1">
    <source>
        <dbReference type="EMBL" id="KAB2929054.1"/>
    </source>
</evidence>
<organism evidence="1 2">
    <name type="scientific">Leptonema illini</name>
    <dbReference type="NCBI Taxonomy" id="183"/>
    <lineage>
        <taxon>Bacteria</taxon>
        <taxon>Pseudomonadati</taxon>
        <taxon>Spirochaetota</taxon>
        <taxon>Spirochaetia</taxon>
        <taxon>Leptospirales</taxon>
        <taxon>Leptospiraceae</taxon>
        <taxon>Leptonema</taxon>
    </lineage>
</organism>
<dbReference type="EMBL" id="WBUI01000038">
    <property type="protein sequence ID" value="KAB2929054.1"/>
    <property type="molecule type" value="Genomic_DNA"/>
</dbReference>
<dbReference type="Proteomes" id="UP000460298">
    <property type="component" value="Unassembled WGS sequence"/>
</dbReference>
<evidence type="ECO:0000313" key="2">
    <source>
        <dbReference type="Proteomes" id="UP000460298"/>
    </source>
</evidence>
<protein>
    <submittedName>
        <fullName evidence="1">Uncharacterized protein</fullName>
    </submittedName>
</protein>
<dbReference type="AlphaFoldDB" id="A0A833LX59"/>
<accession>A0A833LX59</accession>
<proteinExistence type="predicted"/>
<sequence>MRSGIKKILLVVIPIALSGSCGDDSPMRLYQALTGNPSGAAVVRAGTYIVHASETAFARENLSVLSPLDVATLPSNARQLLLKRRMLRRLSIEDGIKRGIFESADARDYILPRLEKVLEDYYLYKMSDEEIWSRRIHEIENDEKAIQAFLNEQSSDRISRKEFRQATRLTLERIIKERREKERGRIQEELLRRYPIEVLP</sequence>